<accession>A0A835GDT2</accession>
<reference evidence="1" key="1">
    <citation type="submission" date="2020-08" db="EMBL/GenBank/DDBJ databases">
        <title>Spodoptera exigua strain:BAW_Kor-Di-RS1 Genome sequencing and assembly.</title>
        <authorList>
            <person name="Kim J."/>
            <person name="Nam H.Y."/>
            <person name="Kwon M."/>
            <person name="Choi J.H."/>
            <person name="Cho S.R."/>
            <person name="Kim G.-H."/>
        </authorList>
    </citation>
    <scope>NUCLEOTIDE SEQUENCE</scope>
    <source>
        <strain evidence="1">BAW_Kor-Di-RS1</strain>
        <tissue evidence="1">Whole-body</tissue>
    </source>
</reference>
<gene>
    <name evidence="1" type="ORF">HW555_008731</name>
</gene>
<dbReference type="Proteomes" id="UP000648187">
    <property type="component" value="Unassembled WGS sequence"/>
</dbReference>
<evidence type="ECO:0000313" key="1">
    <source>
        <dbReference type="EMBL" id="KAF9412885.1"/>
    </source>
</evidence>
<name>A0A835GDT2_SPOEX</name>
<comment type="caution">
    <text evidence="1">The sequence shown here is derived from an EMBL/GenBank/DDBJ whole genome shotgun (WGS) entry which is preliminary data.</text>
</comment>
<organism evidence="1 2">
    <name type="scientific">Spodoptera exigua</name>
    <name type="common">Beet armyworm</name>
    <name type="synonym">Noctua fulgens</name>
    <dbReference type="NCBI Taxonomy" id="7107"/>
    <lineage>
        <taxon>Eukaryota</taxon>
        <taxon>Metazoa</taxon>
        <taxon>Ecdysozoa</taxon>
        <taxon>Arthropoda</taxon>
        <taxon>Hexapoda</taxon>
        <taxon>Insecta</taxon>
        <taxon>Pterygota</taxon>
        <taxon>Neoptera</taxon>
        <taxon>Endopterygota</taxon>
        <taxon>Lepidoptera</taxon>
        <taxon>Glossata</taxon>
        <taxon>Ditrysia</taxon>
        <taxon>Noctuoidea</taxon>
        <taxon>Noctuidae</taxon>
        <taxon>Amphipyrinae</taxon>
        <taxon>Spodoptera</taxon>
    </lineage>
</organism>
<evidence type="ECO:0000313" key="2">
    <source>
        <dbReference type="Proteomes" id="UP000648187"/>
    </source>
</evidence>
<dbReference type="EMBL" id="JACKWZ010000175">
    <property type="protein sequence ID" value="KAF9412885.1"/>
    <property type="molecule type" value="Genomic_DNA"/>
</dbReference>
<dbReference type="AlphaFoldDB" id="A0A835GDT2"/>
<protein>
    <submittedName>
        <fullName evidence="1">Uncharacterized protein</fullName>
    </submittedName>
</protein>
<keyword evidence="2" id="KW-1185">Reference proteome</keyword>
<sequence length="53" mass="6561">MIPSKDLTDVYDPSMFPDELEQVNPINELQLKRWLRRLKKLMCHSLRHHNYYF</sequence>
<proteinExistence type="predicted"/>